<dbReference type="RefSeq" id="XP_040697950.1">
    <property type="nucleotide sequence ID" value="XM_040840397.1"/>
</dbReference>
<proteinExistence type="predicted"/>
<accession>A0A1L9T3W5</accession>
<dbReference type="EMBL" id="KV878595">
    <property type="protein sequence ID" value="OJJ54144.1"/>
    <property type="molecule type" value="Genomic_DNA"/>
</dbReference>
<keyword evidence="1" id="KW-0560">Oxidoreductase</keyword>
<keyword evidence="3" id="KW-1185">Reference proteome</keyword>
<evidence type="ECO:0008006" key="4">
    <source>
        <dbReference type="Google" id="ProtNLM"/>
    </source>
</evidence>
<dbReference type="Gene3D" id="3.40.50.720">
    <property type="entry name" value="NAD(P)-binding Rossmann-like Domain"/>
    <property type="match status" value="1"/>
</dbReference>
<dbReference type="InterPro" id="IPR036291">
    <property type="entry name" value="NAD(P)-bd_dom_sf"/>
</dbReference>
<dbReference type="PANTHER" id="PTHR45348">
    <property type="entry name" value="HYPOTHETICAL OXIDOREDUCTASE (EUROFUNG)"/>
    <property type="match status" value="1"/>
</dbReference>
<dbReference type="STRING" id="1036612.A0A1L9T3W5"/>
<dbReference type="OrthoDB" id="3233595at2759"/>
<dbReference type="Proteomes" id="UP000184356">
    <property type="component" value="Unassembled WGS sequence"/>
</dbReference>
<dbReference type="GeneID" id="63756470"/>
<dbReference type="InterPro" id="IPR047122">
    <property type="entry name" value="Trans-enoyl_RdTase-like"/>
</dbReference>
<evidence type="ECO:0000256" key="1">
    <source>
        <dbReference type="ARBA" id="ARBA00023002"/>
    </source>
</evidence>
<name>A0A1L9T3W5_9EURO</name>
<dbReference type="Gene3D" id="3.90.180.10">
    <property type="entry name" value="Medium-chain alcohol dehydrogenases, catalytic domain"/>
    <property type="match status" value="1"/>
</dbReference>
<feature type="non-terminal residue" evidence="2">
    <location>
        <position position="218"/>
    </location>
</feature>
<dbReference type="VEuPathDB" id="FungiDB:ASPSYDRAFT_119199"/>
<evidence type="ECO:0000313" key="3">
    <source>
        <dbReference type="Proteomes" id="UP000184356"/>
    </source>
</evidence>
<dbReference type="AlphaFoldDB" id="A0A1L9T3W5"/>
<organism evidence="2 3">
    <name type="scientific">Aspergillus sydowii CBS 593.65</name>
    <dbReference type="NCBI Taxonomy" id="1036612"/>
    <lineage>
        <taxon>Eukaryota</taxon>
        <taxon>Fungi</taxon>
        <taxon>Dikarya</taxon>
        <taxon>Ascomycota</taxon>
        <taxon>Pezizomycotina</taxon>
        <taxon>Eurotiomycetes</taxon>
        <taxon>Eurotiomycetidae</taxon>
        <taxon>Eurotiales</taxon>
        <taxon>Aspergillaceae</taxon>
        <taxon>Aspergillus</taxon>
        <taxon>Aspergillus subgen. Nidulantes</taxon>
    </lineage>
</organism>
<dbReference type="PANTHER" id="PTHR45348:SF5">
    <property type="entry name" value="OXIDOREDUCTASE, PUTATIVE (AFU_ORTHOLOGUE AFUA_8G01420)-RELATED"/>
    <property type="match status" value="1"/>
</dbReference>
<gene>
    <name evidence="2" type="ORF">ASPSYDRAFT_119199</name>
</gene>
<protein>
    <recommendedName>
        <fullName evidence="4">Alcohol dehydrogenase-like C-terminal domain-containing protein</fullName>
    </recommendedName>
</protein>
<evidence type="ECO:0000313" key="2">
    <source>
        <dbReference type="EMBL" id="OJJ54144.1"/>
    </source>
</evidence>
<dbReference type="SUPFAM" id="SSF51735">
    <property type="entry name" value="NAD(P)-binding Rossmann-fold domains"/>
    <property type="match status" value="1"/>
</dbReference>
<sequence>LMTPHGSLAEYAIGKVHAIFHLPRHIPFETAATVPLAAATAALALFARLGLPEPSRGNRDLADKPRGGVLVYGAASAVGSFAIKLLKKANIHLIIAIAGRGMDHAKSLISQEKGDVVIDYRSNESAIVRAIVNTIPAGESLLHAVDAVSEQSSFQVMGKVLDQTSGAASIVTPECPKELPSTIRVEFSNVGRIHVNHKHFGFVWSRMASRGLSGGWLQ</sequence>
<feature type="non-terminal residue" evidence="2">
    <location>
        <position position="1"/>
    </location>
</feature>
<dbReference type="GO" id="GO:0016651">
    <property type="term" value="F:oxidoreductase activity, acting on NAD(P)H"/>
    <property type="evidence" value="ECO:0007669"/>
    <property type="project" value="InterPro"/>
</dbReference>
<reference evidence="3" key="1">
    <citation type="journal article" date="2017" name="Genome Biol.">
        <title>Comparative genomics reveals high biological diversity and specific adaptations in the industrially and medically important fungal genus Aspergillus.</title>
        <authorList>
            <person name="de Vries R.P."/>
            <person name="Riley R."/>
            <person name="Wiebenga A."/>
            <person name="Aguilar-Osorio G."/>
            <person name="Amillis S."/>
            <person name="Uchima C.A."/>
            <person name="Anderluh G."/>
            <person name="Asadollahi M."/>
            <person name="Askin M."/>
            <person name="Barry K."/>
            <person name="Battaglia E."/>
            <person name="Bayram O."/>
            <person name="Benocci T."/>
            <person name="Braus-Stromeyer S.A."/>
            <person name="Caldana C."/>
            <person name="Canovas D."/>
            <person name="Cerqueira G.C."/>
            <person name="Chen F."/>
            <person name="Chen W."/>
            <person name="Choi C."/>
            <person name="Clum A."/>
            <person name="Dos Santos R.A."/>
            <person name="Damasio A.R."/>
            <person name="Diallinas G."/>
            <person name="Emri T."/>
            <person name="Fekete E."/>
            <person name="Flipphi M."/>
            <person name="Freyberg S."/>
            <person name="Gallo A."/>
            <person name="Gournas C."/>
            <person name="Habgood R."/>
            <person name="Hainaut M."/>
            <person name="Harispe M.L."/>
            <person name="Henrissat B."/>
            <person name="Hilden K.S."/>
            <person name="Hope R."/>
            <person name="Hossain A."/>
            <person name="Karabika E."/>
            <person name="Karaffa L."/>
            <person name="Karanyi Z."/>
            <person name="Krasevec N."/>
            <person name="Kuo A."/>
            <person name="Kusch H."/>
            <person name="LaButti K."/>
            <person name="Lagendijk E.L."/>
            <person name="Lapidus A."/>
            <person name="Levasseur A."/>
            <person name="Lindquist E."/>
            <person name="Lipzen A."/>
            <person name="Logrieco A.F."/>
            <person name="MacCabe A."/>
            <person name="Maekelae M.R."/>
            <person name="Malavazi I."/>
            <person name="Melin P."/>
            <person name="Meyer V."/>
            <person name="Mielnichuk N."/>
            <person name="Miskei M."/>
            <person name="Molnar A.P."/>
            <person name="Mule G."/>
            <person name="Ngan C.Y."/>
            <person name="Orejas M."/>
            <person name="Orosz E."/>
            <person name="Ouedraogo J.P."/>
            <person name="Overkamp K.M."/>
            <person name="Park H.-S."/>
            <person name="Perrone G."/>
            <person name="Piumi F."/>
            <person name="Punt P.J."/>
            <person name="Ram A.F."/>
            <person name="Ramon A."/>
            <person name="Rauscher S."/>
            <person name="Record E."/>
            <person name="Riano-Pachon D.M."/>
            <person name="Robert V."/>
            <person name="Roehrig J."/>
            <person name="Ruller R."/>
            <person name="Salamov A."/>
            <person name="Salih N.S."/>
            <person name="Samson R.A."/>
            <person name="Sandor E."/>
            <person name="Sanguinetti M."/>
            <person name="Schuetze T."/>
            <person name="Sepcic K."/>
            <person name="Shelest E."/>
            <person name="Sherlock G."/>
            <person name="Sophianopoulou V."/>
            <person name="Squina F.M."/>
            <person name="Sun H."/>
            <person name="Susca A."/>
            <person name="Todd R.B."/>
            <person name="Tsang A."/>
            <person name="Unkles S.E."/>
            <person name="van de Wiele N."/>
            <person name="van Rossen-Uffink D."/>
            <person name="Oliveira J.V."/>
            <person name="Vesth T.C."/>
            <person name="Visser J."/>
            <person name="Yu J.-H."/>
            <person name="Zhou M."/>
            <person name="Andersen M.R."/>
            <person name="Archer D.B."/>
            <person name="Baker S.E."/>
            <person name="Benoit I."/>
            <person name="Brakhage A.A."/>
            <person name="Braus G.H."/>
            <person name="Fischer R."/>
            <person name="Frisvad J.C."/>
            <person name="Goldman G.H."/>
            <person name="Houbraken J."/>
            <person name="Oakley B."/>
            <person name="Pocsi I."/>
            <person name="Scazzocchio C."/>
            <person name="Seiboth B."/>
            <person name="vanKuyk P.A."/>
            <person name="Wortman J."/>
            <person name="Dyer P.S."/>
            <person name="Grigoriev I.V."/>
        </authorList>
    </citation>
    <scope>NUCLEOTIDE SEQUENCE [LARGE SCALE GENOMIC DNA]</scope>
    <source>
        <strain evidence="3">CBS 593.65</strain>
    </source>
</reference>